<dbReference type="Proteomes" id="UP001168380">
    <property type="component" value="Unassembled WGS sequence"/>
</dbReference>
<dbReference type="HAMAP" id="MF_00199">
    <property type="entry name" value="ApaH"/>
    <property type="match status" value="1"/>
</dbReference>
<dbReference type="PANTHER" id="PTHR40942:SF4">
    <property type="entry name" value="CYTOCHROME C5"/>
    <property type="match status" value="1"/>
</dbReference>
<comment type="function">
    <text evidence="1 5">Hydrolyzes diadenosine 5',5'''-P1,P4-tetraphosphate to yield ADP.</text>
</comment>
<evidence type="ECO:0000313" key="7">
    <source>
        <dbReference type="EMBL" id="MDO3383557.1"/>
    </source>
</evidence>
<evidence type="ECO:0000256" key="3">
    <source>
        <dbReference type="ARBA" id="ARBA00022801"/>
    </source>
</evidence>
<dbReference type="SUPFAM" id="SSF56300">
    <property type="entry name" value="Metallo-dependent phosphatases"/>
    <property type="match status" value="1"/>
</dbReference>
<evidence type="ECO:0000256" key="2">
    <source>
        <dbReference type="ARBA" id="ARBA00005419"/>
    </source>
</evidence>
<sequence length="282" mass="31606">MSTYAIGDIQGCLRPLQDLLDQIAFDPSSDRLWIAGDIVNRGPSSLATLRYLYSLGDAVTAVLGNHDLHFIAVAYGHKKKSSFDTLDQLLRANDCEELIDWLRHCKLLHTDRALGYTMVHAGIPPIWNLTQATAHAREVEAVLQSDYVNDFLANMYGNQPAKWKNRLIGNERLRVITNYFTRMRFCTLDGELEFENKTATGKRHASGFLPWFAHPSHLCRKERIVFGHWAALEGKADAANVTALDTGCVWGGCLTALRLEDGKRFRTRCPGQPSQAGASDFR</sequence>
<dbReference type="GO" id="GO:0008803">
    <property type="term" value="F:bis(5'-nucleosyl)-tetraphosphatase (symmetrical) activity"/>
    <property type="evidence" value="ECO:0007669"/>
    <property type="project" value="UniProtKB-EC"/>
</dbReference>
<dbReference type="InterPro" id="IPR004617">
    <property type="entry name" value="ApaH"/>
</dbReference>
<dbReference type="InterPro" id="IPR029052">
    <property type="entry name" value="Metallo-depent_PP-like"/>
</dbReference>
<dbReference type="NCBIfam" id="NF001204">
    <property type="entry name" value="PRK00166.1"/>
    <property type="match status" value="1"/>
</dbReference>
<keyword evidence="8" id="KW-1185">Reference proteome</keyword>
<dbReference type="PIRSF" id="PIRSF000903">
    <property type="entry name" value="B5n-ttraPtase_sm"/>
    <property type="match status" value="1"/>
</dbReference>
<gene>
    <name evidence="5" type="primary">apaH</name>
    <name evidence="7" type="ORF">QWI16_15355</name>
</gene>
<comment type="catalytic activity">
    <reaction evidence="4 5">
        <text>P(1),P(4)-bis(5'-adenosyl) tetraphosphate + H2O = 2 ADP + 2 H(+)</text>
        <dbReference type="Rhea" id="RHEA:24252"/>
        <dbReference type="ChEBI" id="CHEBI:15377"/>
        <dbReference type="ChEBI" id="CHEBI:15378"/>
        <dbReference type="ChEBI" id="CHEBI:58141"/>
        <dbReference type="ChEBI" id="CHEBI:456216"/>
        <dbReference type="EC" id="3.6.1.41"/>
    </reaction>
</comment>
<evidence type="ECO:0000259" key="6">
    <source>
        <dbReference type="Pfam" id="PF00149"/>
    </source>
</evidence>
<reference evidence="7" key="1">
    <citation type="submission" date="2023-07" db="EMBL/GenBank/DDBJ databases">
        <title>Gilvimarinus algae sp. nov., isolated from the surface of Kelp.</title>
        <authorList>
            <person name="Sun Y.Y."/>
            <person name="Gong Y."/>
            <person name="Du Z.J."/>
        </authorList>
    </citation>
    <scope>NUCLEOTIDE SEQUENCE</scope>
    <source>
        <strain evidence="7">SDUM040014</strain>
    </source>
</reference>
<dbReference type="InterPro" id="IPR004843">
    <property type="entry name" value="Calcineurin-like_PHP"/>
</dbReference>
<comment type="caution">
    <text evidence="7">The sequence shown here is derived from an EMBL/GenBank/DDBJ whole genome shotgun (WGS) entry which is preliminary data.</text>
</comment>
<evidence type="ECO:0000256" key="4">
    <source>
        <dbReference type="ARBA" id="ARBA00049417"/>
    </source>
</evidence>
<dbReference type="EMBL" id="JAULRT010000062">
    <property type="protein sequence ID" value="MDO3383557.1"/>
    <property type="molecule type" value="Genomic_DNA"/>
</dbReference>
<organism evidence="7 8">
    <name type="scientific">Gilvimarinus algae</name>
    <dbReference type="NCBI Taxonomy" id="3058037"/>
    <lineage>
        <taxon>Bacteria</taxon>
        <taxon>Pseudomonadati</taxon>
        <taxon>Pseudomonadota</taxon>
        <taxon>Gammaproteobacteria</taxon>
        <taxon>Cellvibrionales</taxon>
        <taxon>Cellvibrionaceae</taxon>
        <taxon>Gilvimarinus</taxon>
    </lineage>
</organism>
<dbReference type="NCBIfam" id="TIGR00668">
    <property type="entry name" value="apaH"/>
    <property type="match status" value="1"/>
</dbReference>
<evidence type="ECO:0000256" key="1">
    <source>
        <dbReference type="ARBA" id="ARBA00003413"/>
    </source>
</evidence>
<comment type="similarity">
    <text evidence="2 5">Belongs to the Ap4A hydrolase family.</text>
</comment>
<dbReference type="RefSeq" id="WP_302714399.1">
    <property type="nucleotide sequence ID" value="NZ_JAULRT010000062.1"/>
</dbReference>
<proteinExistence type="inferred from homology"/>
<dbReference type="CDD" id="cd07422">
    <property type="entry name" value="MPP_ApaH"/>
    <property type="match status" value="1"/>
</dbReference>
<dbReference type="EC" id="3.6.1.41" evidence="5"/>
<dbReference type="Gene3D" id="3.60.21.10">
    <property type="match status" value="1"/>
</dbReference>
<name>A0ABT8THI7_9GAMM</name>
<feature type="domain" description="Calcineurin-like phosphoesterase" evidence="6">
    <location>
        <begin position="2"/>
        <end position="154"/>
    </location>
</feature>
<accession>A0ABT8THI7</accession>
<keyword evidence="3 5" id="KW-0378">Hydrolase</keyword>
<dbReference type="PANTHER" id="PTHR40942">
    <property type="match status" value="1"/>
</dbReference>
<dbReference type="Pfam" id="PF00149">
    <property type="entry name" value="Metallophos"/>
    <property type="match status" value="1"/>
</dbReference>
<evidence type="ECO:0000256" key="5">
    <source>
        <dbReference type="HAMAP-Rule" id="MF_00199"/>
    </source>
</evidence>
<evidence type="ECO:0000313" key="8">
    <source>
        <dbReference type="Proteomes" id="UP001168380"/>
    </source>
</evidence>
<protein>
    <recommendedName>
        <fullName evidence="5">Bis(5'-nucleosyl)-tetraphosphatase, symmetrical</fullName>
        <ecNumber evidence="5">3.6.1.41</ecNumber>
    </recommendedName>
    <alternativeName>
        <fullName evidence="5">Ap4A hydrolase</fullName>
    </alternativeName>
    <alternativeName>
        <fullName evidence="5">Diadenosine 5',5'''-P1,P4-tetraphosphate pyrophosphohydrolase</fullName>
    </alternativeName>
    <alternativeName>
        <fullName evidence="5">Diadenosine tetraphosphatase</fullName>
    </alternativeName>
</protein>